<dbReference type="Proteomes" id="UP001140087">
    <property type="component" value="Unassembled WGS sequence"/>
</dbReference>
<evidence type="ECO:0000313" key="1">
    <source>
        <dbReference type="EMBL" id="KAJ2806963.1"/>
    </source>
</evidence>
<name>A0ACC1LFE4_9FUNG</name>
<organism evidence="1 2">
    <name type="scientific">Coemansia helicoidea</name>
    <dbReference type="NCBI Taxonomy" id="1286919"/>
    <lineage>
        <taxon>Eukaryota</taxon>
        <taxon>Fungi</taxon>
        <taxon>Fungi incertae sedis</taxon>
        <taxon>Zoopagomycota</taxon>
        <taxon>Kickxellomycotina</taxon>
        <taxon>Kickxellomycetes</taxon>
        <taxon>Kickxellales</taxon>
        <taxon>Kickxellaceae</taxon>
        <taxon>Coemansia</taxon>
    </lineage>
</organism>
<gene>
    <name evidence="1" type="ORF">H4R21_000667</name>
</gene>
<evidence type="ECO:0000313" key="2">
    <source>
        <dbReference type="Proteomes" id="UP001140087"/>
    </source>
</evidence>
<accession>A0ACC1LFE4</accession>
<proteinExistence type="predicted"/>
<sequence>RLLADPFLAPVRADLAGLPPTLVQVGTAEVMYDDICAFVANANAQNCAAPDRPCHVELQRFRDMFHVFQYGPVVTPAVARAWDAVGAFVRSLGARSA</sequence>
<keyword evidence="2" id="KW-1185">Reference proteome</keyword>
<reference evidence="1" key="1">
    <citation type="submission" date="2022-07" db="EMBL/GenBank/DDBJ databases">
        <title>Phylogenomic reconstructions and comparative analyses of Kickxellomycotina fungi.</title>
        <authorList>
            <person name="Reynolds N.K."/>
            <person name="Stajich J.E."/>
            <person name="Barry K."/>
            <person name="Grigoriev I.V."/>
            <person name="Crous P."/>
            <person name="Smith M.E."/>
        </authorList>
    </citation>
    <scope>NUCLEOTIDE SEQUENCE</scope>
    <source>
        <strain evidence="1">BCRC 34780</strain>
    </source>
</reference>
<protein>
    <submittedName>
        <fullName evidence="1">Uncharacterized protein</fullName>
    </submittedName>
</protein>
<comment type="caution">
    <text evidence="1">The sequence shown here is derived from an EMBL/GenBank/DDBJ whole genome shotgun (WGS) entry which is preliminary data.</text>
</comment>
<dbReference type="EMBL" id="JANBUN010000097">
    <property type="protein sequence ID" value="KAJ2806963.1"/>
    <property type="molecule type" value="Genomic_DNA"/>
</dbReference>
<feature type="non-terminal residue" evidence="1">
    <location>
        <position position="1"/>
    </location>
</feature>